<dbReference type="InterPro" id="IPR000719">
    <property type="entry name" value="Prot_kinase_dom"/>
</dbReference>
<proteinExistence type="predicted"/>
<evidence type="ECO:0000259" key="1">
    <source>
        <dbReference type="PROSITE" id="PS50011"/>
    </source>
</evidence>
<reference evidence="2" key="1">
    <citation type="journal article" date="2020" name="Mol. Plant Microbe Interact.">
        <title>Genome Sequence of the Biocontrol Agent Coniothyrium minitans strain Conio (IMI 134523).</title>
        <authorList>
            <person name="Patel D."/>
            <person name="Shittu T.A."/>
            <person name="Baroncelli R."/>
            <person name="Muthumeenakshi S."/>
            <person name="Osborne T.H."/>
            <person name="Janganan T.K."/>
            <person name="Sreenivasaprasad S."/>
        </authorList>
    </citation>
    <scope>NUCLEOTIDE SEQUENCE</scope>
    <source>
        <strain evidence="2">Conio</strain>
    </source>
</reference>
<gene>
    <name evidence="2" type="ORF">PMIN01_01694</name>
</gene>
<dbReference type="SUPFAM" id="SSF56112">
    <property type="entry name" value="Protein kinase-like (PK-like)"/>
    <property type="match status" value="1"/>
</dbReference>
<dbReference type="OrthoDB" id="4062651at2759"/>
<keyword evidence="2" id="KW-0808">Transferase</keyword>
<dbReference type="Gene3D" id="1.10.510.10">
    <property type="entry name" value="Transferase(Phosphotransferase) domain 1"/>
    <property type="match status" value="1"/>
</dbReference>
<dbReference type="PROSITE" id="PS50011">
    <property type="entry name" value="PROTEIN_KINASE_DOM"/>
    <property type="match status" value="1"/>
</dbReference>
<feature type="domain" description="Protein kinase" evidence="1">
    <location>
        <begin position="1"/>
        <end position="174"/>
    </location>
</feature>
<dbReference type="EMBL" id="WJXW01000002">
    <property type="protein sequence ID" value="KAF9739060.1"/>
    <property type="molecule type" value="Genomic_DNA"/>
</dbReference>
<evidence type="ECO:0000313" key="2">
    <source>
        <dbReference type="EMBL" id="KAF9739060.1"/>
    </source>
</evidence>
<name>A0A9P6KU87_9PLEO</name>
<keyword evidence="2" id="KW-0418">Kinase</keyword>
<dbReference type="InterPro" id="IPR011009">
    <property type="entry name" value="Kinase-like_dom_sf"/>
</dbReference>
<dbReference type="Proteomes" id="UP000756921">
    <property type="component" value="Unassembled WGS sequence"/>
</dbReference>
<comment type="caution">
    <text evidence="2">The sequence shown here is derived from an EMBL/GenBank/DDBJ whole genome shotgun (WGS) entry which is preliminary data.</text>
</comment>
<dbReference type="GO" id="GO:0005524">
    <property type="term" value="F:ATP binding"/>
    <property type="evidence" value="ECO:0007669"/>
    <property type="project" value="InterPro"/>
</dbReference>
<protein>
    <submittedName>
        <fullName evidence="2">Calcium/calmodulin dependent protein kinase</fullName>
    </submittedName>
</protein>
<accession>A0A9P6KU87</accession>
<sequence>MCSTTLRTHPIYAFLTMPAESAFVYKYLRDNLPSFADTEVPLAITKRILREALRGIATLHGKGIVHTGVKANNMLTEWKDPRGEITVERVQVADIEDTAYIPDLLETWVFWTHASNSFRTIAEQVKVRGRKSPGSGAVCERLFESTELATMDLLRLKAEADDAKRLSTGVDVLV</sequence>
<organism evidence="2 3">
    <name type="scientific">Paraphaeosphaeria minitans</name>
    <dbReference type="NCBI Taxonomy" id="565426"/>
    <lineage>
        <taxon>Eukaryota</taxon>
        <taxon>Fungi</taxon>
        <taxon>Dikarya</taxon>
        <taxon>Ascomycota</taxon>
        <taxon>Pezizomycotina</taxon>
        <taxon>Dothideomycetes</taxon>
        <taxon>Pleosporomycetidae</taxon>
        <taxon>Pleosporales</taxon>
        <taxon>Massarineae</taxon>
        <taxon>Didymosphaeriaceae</taxon>
        <taxon>Paraphaeosphaeria</taxon>
    </lineage>
</organism>
<dbReference type="AlphaFoldDB" id="A0A9P6KU87"/>
<keyword evidence="3" id="KW-1185">Reference proteome</keyword>
<dbReference type="GO" id="GO:0004672">
    <property type="term" value="F:protein kinase activity"/>
    <property type="evidence" value="ECO:0007669"/>
    <property type="project" value="InterPro"/>
</dbReference>
<evidence type="ECO:0000313" key="3">
    <source>
        <dbReference type="Proteomes" id="UP000756921"/>
    </source>
</evidence>